<dbReference type="GO" id="GO:0015629">
    <property type="term" value="C:actin cytoskeleton"/>
    <property type="evidence" value="ECO:0007669"/>
    <property type="project" value="TreeGrafter"/>
</dbReference>
<keyword evidence="3" id="KW-1185">Reference proteome</keyword>
<feature type="domain" description="Gelsolin-like" evidence="1">
    <location>
        <begin position="412"/>
        <end position="481"/>
    </location>
</feature>
<evidence type="ECO:0000313" key="3">
    <source>
        <dbReference type="Proteomes" id="UP001201980"/>
    </source>
</evidence>
<dbReference type="GO" id="GO:0008154">
    <property type="term" value="P:actin polymerization or depolymerization"/>
    <property type="evidence" value="ECO:0007669"/>
    <property type="project" value="TreeGrafter"/>
</dbReference>
<comment type="caution">
    <text evidence="2">The sequence shown here is derived from an EMBL/GenBank/DDBJ whole genome shotgun (WGS) entry which is preliminary data.</text>
</comment>
<dbReference type="InterPro" id="IPR029006">
    <property type="entry name" value="ADF-H/Gelsolin-like_dom_sf"/>
</dbReference>
<dbReference type="PANTHER" id="PTHR11977:SF130">
    <property type="entry name" value="SEVERIN"/>
    <property type="match status" value="1"/>
</dbReference>
<reference evidence="2" key="1">
    <citation type="submission" date="2022-07" db="EMBL/GenBank/DDBJ databases">
        <title>Draft genome sequence of Zalerion maritima ATCC 34329, a (micro)plastics degrading marine fungus.</title>
        <authorList>
            <person name="Paco A."/>
            <person name="Goncalves M.F.M."/>
            <person name="Rocha-Santos T.A.P."/>
            <person name="Alves A."/>
        </authorList>
    </citation>
    <scope>NUCLEOTIDE SEQUENCE</scope>
    <source>
        <strain evidence="2">ATCC 34329</strain>
    </source>
</reference>
<name>A0AAD5WS92_9PEZI</name>
<organism evidence="2 3">
    <name type="scientific">Zalerion maritima</name>
    <dbReference type="NCBI Taxonomy" id="339359"/>
    <lineage>
        <taxon>Eukaryota</taxon>
        <taxon>Fungi</taxon>
        <taxon>Dikarya</taxon>
        <taxon>Ascomycota</taxon>
        <taxon>Pezizomycotina</taxon>
        <taxon>Sordariomycetes</taxon>
        <taxon>Lulworthiomycetidae</taxon>
        <taxon>Lulworthiales</taxon>
        <taxon>Lulworthiaceae</taxon>
        <taxon>Zalerion</taxon>
    </lineage>
</organism>
<dbReference type="GO" id="GO:0051015">
    <property type="term" value="F:actin filament binding"/>
    <property type="evidence" value="ECO:0007669"/>
    <property type="project" value="InterPro"/>
</dbReference>
<sequence length="486" mass="54084">MEAPRHVYSASELGYSWRLGVNLTNNKPHSSPTISPRLTVGAALLDDSNEPFQAIFLTFLTFLPFLPFHSTPPPRFPQMAPREGLVHVKEYDIKDSNVELIGTSIDRQVKYNSALTEPAWASSPINPSEPVGSSAGLSVWRIEAFQVVPWPREKHGHFFSGDSFIVLSTCGVADSEGGEKLFHEIFFWLGAHTSQDEAGAAAYKAVELDEFLHGEATQHREVQQAPSDDFLRLFPKMQIREGGVRSGFRHVEEEAGKEEVITLLRVFRNPAGGNGVVVHEVDPKWESLDDEDVFVLDRGDKIWVWQGKDCSPMEKAKAAQVVHDMTLAEHVDVEVLAQEESRSYLVVKMLGGDEETPRDGFRNERPMVSVSKALSPGESDGEGRTKKLFRISDESGELEFELVKEGGDIGKSDLDGNDVFLLDSSGRAIWVWEGQGASRVEKARWLQVTQKYVSRLQEDVETAYLTPVAKVREGNESKAFWTAVGA</sequence>
<feature type="domain" description="Gelsolin-like" evidence="1">
    <location>
        <begin position="146"/>
        <end position="230"/>
    </location>
</feature>
<dbReference type="EMBL" id="JAKWBI020000184">
    <property type="protein sequence ID" value="KAJ2899926.1"/>
    <property type="molecule type" value="Genomic_DNA"/>
</dbReference>
<protein>
    <submittedName>
        <fullName evidence="2">Actin-binding protein</fullName>
    </submittedName>
</protein>
<dbReference type="InterPro" id="IPR007123">
    <property type="entry name" value="Gelsolin-like_dom"/>
</dbReference>
<dbReference type="InterPro" id="IPR036180">
    <property type="entry name" value="Gelsolin-like_dom_sf"/>
</dbReference>
<dbReference type="SMART" id="SM00262">
    <property type="entry name" value="GEL"/>
    <property type="match status" value="3"/>
</dbReference>
<dbReference type="SUPFAM" id="SSF55753">
    <property type="entry name" value="Actin depolymerizing proteins"/>
    <property type="match status" value="2"/>
</dbReference>
<evidence type="ECO:0000313" key="2">
    <source>
        <dbReference type="EMBL" id="KAJ2899926.1"/>
    </source>
</evidence>
<accession>A0AAD5WS92</accession>
<dbReference type="Proteomes" id="UP001201980">
    <property type="component" value="Unassembled WGS sequence"/>
</dbReference>
<dbReference type="SUPFAM" id="SSF82754">
    <property type="entry name" value="C-terminal, gelsolin-like domain of Sec23/24"/>
    <property type="match status" value="1"/>
</dbReference>
<dbReference type="CDD" id="cd11290">
    <property type="entry name" value="gelsolin_S1_like"/>
    <property type="match status" value="1"/>
</dbReference>
<gene>
    <name evidence="2" type="ORF">MKZ38_002725</name>
</gene>
<dbReference type="PANTHER" id="PTHR11977">
    <property type="entry name" value="VILLIN"/>
    <property type="match status" value="1"/>
</dbReference>
<dbReference type="Pfam" id="PF00626">
    <property type="entry name" value="Gelsolin"/>
    <property type="match status" value="3"/>
</dbReference>
<evidence type="ECO:0000259" key="1">
    <source>
        <dbReference type="Pfam" id="PF00626"/>
    </source>
</evidence>
<dbReference type="InterPro" id="IPR007122">
    <property type="entry name" value="Villin/Gelsolin"/>
</dbReference>
<proteinExistence type="predicted"/>
<dbReference type="GO" id="GO:0005737">
    <property type="term" value="C:cytoplasm"/>
    <property type="evidence" value="ECO:0007669"/>
    <property type="project" value="TreeGrafter"/>
</dbReference>
<dbReference type="Gene3D" id="3.40.20.10">
    <property type="entry name" value="Severin"/>
    <property type="match status" value="3"/>
</dbReference>
<dbReference type="AlphaFoldDB" id="A0AAD5WS92"/>
<feature type="domain" description="Gelsolin-like" evidence="1">
    <location>
        <begin position="276"/>
        <end position="325"/>
    </location>
</feature>